<feature type="compositionally biased region" description="Polar residues" evidence="1">
    <location>
        <begin position="1021"/>
        <end position="1059"/>
    </location>
</feature>
<feature type="region of interest" description="Disordered" evidence="1">
    <location>
        <begin position="633"/>
        <end position="672"/>
    </location>
</feature>
<sequence>MNRSWLHSSFILLLLIAVPSARTDDGQNALNLLNTGGRNGTTENVTIHTTSTTTITTTTTTGNPTTLSTKSTNNDINHTTTTATINMTTPISVLELTAISIKELFDNATNPARLVDRLDNVTIDDAIDDAEELLDQLTLLDNVSASEIQDLTQLFNLAKGLQMLKPYFTDLSMENMLLPIKNLSNLRRIKSNIRTLGITNPNFKHLLNSILTNLTDAVKGSTNNSTQSNDASSLEQIQKILNAKRHVWTSKDGISYTIDVHEENAIGKGKYLFDEVPFDDYSSVTCIYYNTNNEEFRSARSKTKPAFCDVLDTDLADIDKLEMRVYGMSSPPNITSITFDGVYVPQKHILRGITPFFLPDSSRDRYDDRRLPPRKWPEPLYRPSHIIPGYYPRSPPAAQAYYVQPPVQTVRYVQQPAVESIRASLLPTATCNQPRSLSVNGNSPYVIAQDNIWQINVNQIYGTSIPVNSVQVNTQGDVANGNVLLALLDSNQQGISYSALMSNGIPVTFQNLPSTRVAYLQLEFPIGTRTDLYSVNLIICAQSNALPVSSSRIQNLFIPSLSPYTTNDDNNNDQVLLNSIMPQREYQPVPSVGYSALKNPSGLPSQQSTSDQNLLSKYLGSANQYQPVYQQLDPSSFQQSPPDGNAQSNQQMPFYSSLPGQSYQNPRSSQRMLLSVGEQQPLEQLDDQSASSFDDEQENQASESTVLTQPKQQFNQVYQQAAPWIYGPGQTDKDGSNNQPSDASSYGLQQNGQIQSQPYTQNYQPDPSSYYSQDTSGQSGQLGSLDIPYGTYAAPNGRAPLPVPGANNRKPNNVLVYGKRPPFDQYNDDQSGPHPPNQGSRVPPIKLRYTDEQAPCVLYYIRSGSRRIISNSTDDESITWIVQVPPKYGYGSIPTLVSAQNIDFDQLAVNYLNPDQSPAQLANGSALEFISAPDANDISTFPDDTFVHMLEVVVDGVTSPASQSSLEIRLLVCFKPLSSSQFDQSQLTGNQNQQPPPQFQRPPPPFQQSPLKPPPPWQSQYDQSKFQSQQPWQSNSRTPQSPNKPTLQSTNTASASSRNPSATQSYCNCNCQCPANAVEPVIQGANVVYQYLPAVVQQPQQQRGRRQRRQADAASSEFIMREN</sequence>
<dbReference type="EMBL" id="CAJNOR010000565">
    <property type="protein sequence ID" value="CAF0949292.1"/>
    <property type="molecule type" value="Genomic_DNA"/>
</dbReference>
<gene>
    <name evidence="4" type="ORF">EDS130_LOCUS18461</name>
    <name evidence="3" type="ORF">XAT740_LOCUS10572</name>
</gene>
<feature type="compositionally biased region" description="Polar residues" evidence="1">
    <location>
        <begin position="736"/>
        <end position="782"/>
    </location>
</feature>
<dbReference type="EMBL" id="CAJNOJ010000086">
    <property type="protein sequence ID" value="CAF1071416.1"/>
    <property type="molecule type" value="Genomic_DNA"/>
</dbReference>
<dbReference type="AlphaFoldDB" id="A0A814LYA5"/>
<evidence type="ECO:0000256" key="2">
    <source>
        <dbReference type="SAM" id="SignalP"/>
    </source>
</evidence>
<feature type="chain" id="PRO_5036225183" evidence="2">
    <location>
        <begin position="24"/>
        <end position="1123"/>
    </location>
</feature>
<feature type="region of interest" description="Disordered" evidence="1">
    <location>
        <begin position="725"/>
        <end position="844"/>
    </location>
</feature>
<dbReference type="OrthoDB" id="10069757at2759"/>
<feature type="compositionally biased region" description="Polar residues" evidence="1">
    <location>
        <begin position="602"/>
        <end position="612"/>
    </location>
</feature>
<feature type="region of interest" description="Disordered" evidence="1">
    <location>
        <begin position="1097"/>
        <end position="1123"/>
    </location>
</feature>
<feature type="region of interest" description="Disordered" evidence="1">
    <location>
        <begin position="591"/>
        <end position="612"/>
    </location>
</feature>
<comment type="caution">
    <text evidence="4">The sequence shown here is derived from an EMBL/GenBank/DDBJ whole genome shotgun (WGS) entry which is preliminary data.</text>
</comment>
<feature type="compositionally biased region" description="Polar residues" evidence="1">
    <location>
        <begin position="699"/>
        <end position="711"/>
    </location>
</feature>
<feature type="compositionally biased region" description="Pro residues" evidence="1">
    <location>
        <begin position="994"/>
        <end position="1017"/>
    </location>
</feature>
<organism evidence="4 6">
    <name type="scientific">Adineta ricciae</name>
    <name type="common">Rotifer</name>
    <dbReference type="NCBI Taxonomy" id="249248"/>
    <lineage>
        <taxon>Eukaryota</taxon>
        <taxon>Metazoa</taxon>
        <taxon>Spiralia</taxon>
        <taxon>Gnathifera</taxon>
        <taxon>Rotifera</taxon>
        <taxon>Eurotatoria</taxon>
        <taxon>Bdelloidea</taxon>
        <taxon>Adinetida</taxon>
        <taxon>Adinetidae</taxon>
        <taxon>Adineta</taxon>
    </lineage>
</organism>
<feature type="signal peptide" evidence="2">
    <location>
        <begin position="1"/>
        <end position="23"/>
    </location>
</feature>
<accession>A0A814LYA5</accession>
<evidence type="ECO:0000313" key="3">
    <source>
        <dbReference type="EMBL" id="CAF0949292.1"/>
    </source>
</evidence>
<evidence type="ECO:0000313" key="4">
    <source>
        <dbReference type="EMBL" id="CAF1071416.1"/>
    </source>
</evidence>
<keyword evidence="5" id="KW-1185">Reference proteome</keyword>
<dbReference type="Proteomes" id="UP000663852">
    <property type="component" value="Unassembled WGS sequence"/>
</dbReference>
<proteinExistence type="predicted"/>
<keyword evidence="2" id="KW-0732">Signal</keyword>
<dbReference type="Proteomes" id="UP000663828">
    <property type="component" value="Unassembled WGS sequence"/>
</dbReference>
<feature type="region of interest" description="Disordered" evidence="1">
    <location>
        <begin position="685"/>
        <end position="711"/>
    </location>
</feature>
<protein>
    <submittedName>
        <fullName evidence="4">Uncharacterized protein</fullName>
    </submittedName>
</protein>
<evidence type="ECO:0000256" key="1">
    <source>
        <dbReference type="SAM" id="MobiDB-lite"/>
    </source>
</evidence>
<reference evidence="4" key="1">
    <citation type="submission" date="2021-02" db="EMBL/GenBank/DDBJ databases">
        <authorList>
            <person name="Nowell W R."/>
        </authorList>
    </citation>
    <scope>NUCLEOTIDE SEQUENCE</scope>
</reference>
<evidence type="ECO:0000313" key="6">
    <source>
        <dbReference type="Proteomes" id="UP000663852"/>
    </source>
</evidence>
<feature type="region of interest" description="Disordered" evidence="1">
    <location>
        <begin position="983"/>
        <end position="1059"/>
    </location>
</feature>
<name>A0A814LYA5_ADIRI</name>
<evidence type="ECO:0000313" key="5">
    <source>
        <dbReference type="Proteomes" id="UP000663828"/>
    </source>
</evidence>